<dbReference type="AlphaFoldDB" id="A0A919VLP0"/>
<evidence type="ECO:0000256" key="1">
    <source>
        <dbReference type="SAM" id="MobiDB-lite"/>
    </source>
</evidence>
<keyword evidence="3" id="KW-1185">Reference proteome</keyword>
<dbReference type="EMBL" id="BOQL01000024">
    <property type="protein sequence ID" value="GIM67943.1"/>
    <property type="molecule type" value="Genomic_DNA"/>
</dbReference>
<evidence type="ECO:0000313" key="3">
    <source>
        <dbReference type="Proteomes" id="UP000681340"/>
    </source>
</evidence>
<protein>
    <submittedName>
        <fullName evidence="2">Uncharacterized protein</fullName>
    </submittedName>
</protein>
<organism evidence="2 3">
    <name type="scientific">Actinoplanes auranticolor</name>
    <dbReference type="NCBI Taxonomy" id="47988"/>
    <lineage>
        <taxon>Bacteria</taxon>
        <taxon>Bacillati</taxon>
        <taxon>Actinomycetota</taxon>
        <taxon>Actinomycetes</taxon>
        <taxon>Micromonosporales</taxon>
        <taxon>Micromonosporaceae</taxon>
        <taxon>Actinoplanes</taxon>
    </lineage>
</organism>
<comment type="caution">
    <text evidence="2">The sequence shown here is derived from an EMBL/GenBank/DDBJ whole genome shotgun (WGS) entry which is preliminary data.</text>
</comment>
<reference evidence="2" key="1">
    <citation type="submission" date="2021-03" db="EMBL/GenBank/DDBJ databases">
        <title>Whole genome shotgun sequence of Actinoplanes auranticolor NBRC 12245.</title>
        <authorList>
            <person name="Komaki H."/>
            <person name="Tamura T."/>
        </authorList>
    </citation>
    <scope>NUCLEOTIDE SEQUENCE</scope>
    <source>
        <strain evidence="2">NBRC 12245</strain>
    </source>
</reference>
<evidence type="ECO:0000313" key="2">
    <source>
        <dbReference type="EMBL" id="GIM67943.1"/>
    </source>
</evidence>
<accession>A0A919VLP0</accession>
<proteinExistence type="predicted"/>
<dbReference type="RefSeq" id="WP_212988956.1">
    <property type="nucleotide sequence ID" value="NZ_BAABEA010000008.1"/>
</dbReference>
<gene>
    <name evidence="2" type="ORF">Aau02nite_29500</name>
</gene>
<name>A0A919VLP0_9ACTN</name>
<feature type="region of interest" description="Disordered" evidence="1">
    <location>
        <begin position="33"/>
        <end position="76"/>
    </location>
</feature>
<feature type="compositionally biased region" description="Basic and acidic residues" evidence="1">
    <location>
        <begin position="67"/>
        <end position="76"/>
    </location>
</feature>
<dbReference type="Proteomes" id="UP000681340">
    <property type="component" value="Unassembled WGS sequence"/>
</dbReference>
<sequence length="93" mass="10120">MSGLQAIAVQHGQAVAAQVGDRVRVSVEVHDAGPTGAQMIEPDHLDPSLDQPANQRIGATDTQENPGCRDHYRVRDALPGYPESLYRQVNRYG</sequence>